<dbReference type="WBParaSite" id="BXY_0135800.1">
    <property type="protein sequence ID" value="BXY_0135800.1"/>
    <property type="gene ID" value="BXY_0135800"/>
</dbReference>
<dbReference type="Proteomes" id="UP000095284">
    <property type="component" value="Unplaced"/>
</dbReference>
<dbReference type="EMBL" id="CAJFDI010000001">
    <property type="protein sequence ID" value="CAD5209049.1"/>
    <property type="molecule type" value="Genomic_DNA"/>
</dbReference>
<feature type="compositionally biased region" description="Low complexity" evidence="1">
    <location>
        <begin position="23"/>
        <end position="36"/>
    </location>
</feature>
<reference evidence="3" key="2">
    <citation type="submission" date="2020-08" db="EMBL/GenBank/DDBJ databases">
        <authorList>
            <person name="Kikuchi T."/>
        </authorList>
    </citation>
    <scope>NUCLEOTIDE SEQUENCE</scope>
    <source>
        <strain evidence="2">Ka4C1</strain>
    </source>
</reference>
<name>A0A1I7RKX3_BURXY</name>
<accession>A0A1I7RKX3</accession>
<reference evidence="6" key="1">
    <citation type="submission" date="2016-11" db="UniProtKB">
        <authorList>
            <consortium name="WormBaseParasite"/>
        </authorList>
    </citation>
    <scope>IDENTIFICATION</scope>
</reference>
<feature type="region of interest" description="Disordered" evidence="1">
    <location>
        <begin position="1"/>
        <end position="43"/>
    </location>
</feature>
<proteinExistence type="predicted"/>
<evidence type="ECO:0000313" key="2">
    <source>
        <dbReference type="EMBL" id="CAD5209049.1"/>
    </source>
</evidence>
<gene>
    <name evidence="2" type="ORF">BXYJ_LOCUS1248</name>
</gene>
<protein>
    <submittedName>
        <fullName evidence="2">(pine wood nematode) hypothetical protein</fullName>
    </submittedName>
</protein>
<evidence type="ECO:0000313" key="5">
    <source>
        <dbReference type="Proteomes" id="UP000659654"/>
    </source>
</evidence>
<sequence>MSDRVSNGAEDKRIGQRLPRPLPSRMFSHSSSPSGSAQNEPHTRFCCPGEYLADGFRLQIPDFVESLSPVETCEEAISVPKKRSRDG</sequence>
<keyword evidence="5" id="KW-1185">Reference proteome</keyword>
<evidence type="ECO:0000313" key="6">
    <source>
        <dbReference type="WBParaSite" id="BXY_0135800.1"/>
    </source>
</evidence>
<dbReference type="Proteomes" id="UP000659654">
    <property type="component" value="Unassembled WGS sequence"/>
</dbReference>
<evidence type="ECO:0000313" key="3">
    <source>
        <dbReference type="EMBL" id="CAG9083754.1"/>
    </source>
</evidence>
<evidence type="ECO:0000256" key="1">
    <source>
        <dbReference type="SAM" id="MobiDB-lite"/>
    </source>
</evidence>
<evidence type="ECO:0000313" key="4">
    <source>
        <dbReference type="Proteomes" id="UP000095284"/>
    </source>
</evidence>
<organism evidence="4 6">
    <name type="scientific">Bursaphelenchus xylophilus</name>
    <name type="common">Pinewood nematode worm</name>
    <name type="synonym">Aphelenchoides xylophilus</name>
    <dbReference type="NCBI Taxonomy" id="6326"/>
    <lineage>
        <taxon>Eukaryota</taxon>
        <taxon>Metazoa</taxon>
        <taxon>Ecdysozoa</taxon>
        <taxon>Nematoda</taxon>
        <taxon>Chromadorea</taxon>
        <taxon>Rhabditida</taxon>
        <taxon>Tylenchina</taxon>
        <taxon>Tylenchomorpha</taxon>
        <taxon>Aphelenchoidea</taxon>
        <taxon>Aphelenchoididae</taxon>
        <taxon>Bursaphelenchus</taxon>
    </lineage>
</organism>
<dbReference type="Proteomes" id="UP000582659">
    <property type="component" value="Unassembled WGS sequence"/>
</dbReference>
<dbReference type="AlphaFoldDB" id="A0A1I7RKX3"/>
<dbReference type="EMBL" id="CAJFCV020000001">
    <property type="protein sequence ID" value="CAG9083754.1"/>
    <property type="molecule type" value="Genomic_DNA"/>
</dbReference>
<feature type="compositionally biased region" description="Basic and acidic residues" evidence="1">
    <location>
        <begin position="1"/>
        <end position="14"/>
    </location>
</feature>